<dbReference type="Proteomes" id="UP000663879">
    <property type="component" value="Unassembled WGS sequence"/>
</dbReference>
<comment type="caution">
    <text evidence="1">The sequence shown here is derived from an EMBL/GenBank/DDBJ whole genome shotgun (WGS) entry which is preliminary data.</text>
</comment>
<accession>A0A814PGI8</accession>
<dbReference type="EMBL" id="CAJNOC010007798">
    <property type="protein sequence ID" value="CAF1105238.1"/>
    <property type="molecule type" value="Genomic_DNA"/>
</dbReference>
<proteinExistence type="predicted"/>
<name>A0A814PGI8_9BILA</name>
<feature type="non-terminal residue" evidence="1">
    <location>
        <position position="1"/>
    </location>
</feature>
<evidence type="ECO:0000313" key="2">
    <source>
        <dbReference type="Proteomes" id="UP000663879"/>
    </source>
</evidence>
<protein>
    <submittedName>
        <fullName evidence="1">Uncharacterized protein</fullName>
    </submittedName>
</protein>
<reference evidence="1" key="1">
    <citation type="submission" date="2021-02" db="EMBL/GenBank/DDBJ databases">
        <authorList>
            <person name="Nowell W R."/>
        </authorList>
    </citation>
    <scope>NUCLEOTIDE SEQUENCE</scope>
    <source>
        <strain evidence="1">Ploen Becks lab</strain>
    </source>
</reference>
<organism evidence="1 2">
    <name type="scientific">Brachionus calyciflorus</name>
    <dbReference type="NCBI Taxonomy" id="104777"/>
    <lineage>
        <taxon>Eukaryota</taxon>
        <taxon>Metazoa</taxon>
        <taxon>Spiralia</taxon>
        <taxon>Gnathifera</taxon>
        <taxon>Rotifera</taxon>
        <taxon>Eurotatoria</taxon>
        <taxon>Monogononta</taxon>
        <taxon>Pseudotrocha</taxon>
        <taxon>Ploima</taxon>
        <taxon>Brachionidae</taxon>
        <taxon>Brachionus</taxon>
    </lineage>
</organism>
<sequence>MSICEKEEKQIKIQSVIIIKYNERAQLHNDCFLCYYLNPENQKIFRVLVDDKIMEFVFKSIKETIENNHQINLEVENGSIILFFIDEK</sequence>
<evidence type="ECO:0000313" key="1">
    <source>
        <dbReference type="EMBL" id="CAF1105238.1"/>
    </source>
</evidence>
<keyword evidence="2" id="KW-1185">Reference proteome</keyword>
<gene>
    <name evidence="1" type="ORF">OXX778_LOCUS21351</name>
</gene>
<dbReference type="AlphaFoldDB" id="A0A814PGI8"/>